<dbReference type="RefSeq" id="WP_422919175.1">
    <property type="nucleotide sequence ID" value="NZ_JAMZEJ010000003.1"/>
</dbReference>
<dbReference type="Proteomes" id="UP001524547">
    <property type="component" value="Unassembled WGS sequence"/>
</dbReference>
<sequence>MDDLENRTLTMGGDLTSCLLDSRGQPVHPDDVRISAELRTRLNRWEDWASQFDDHLPKHRRAPFDLDGFSRAGLAIAPP</sequence>
<reference evidence="1 2" key="1">
    <citation type="submission" date="2022-06" db="EMBL/GenBank/DDBJ databases">
        <title>Rhizosaccharibacter gen. nov. sp. nov. KSS12, endophytic bacteria isolated from sugarcane.</title>
        <authorList>
            <person name="Pitiwittayakul N."/>
        </authorList>
    </citation>
    <scope>NUCLEOTIDE SEQUENCE [LARGE SCALE GENOMIC DNA]</scope>
    <source>
        <strain evidence="1 2">KSS12</strain>
    </source>
</reference>
<proteinExistence type="predicted"/>
<accession>A0ABT1VVU1</accession>
<keyword evidence="2" id="KW-1185">Reference proteome</keyword>
<dbReference type="EMBL" id="JAMZEJ010000003">
    <property type="protein sequence ID" value="MCQ8240456.1"/>
    <property type="molecule type" value="Genomic_DNA"/>
</dbReference>
<evidence type="ECO:0000313" key="1">
    <source>
        <dbReference type="EMBL" id="MCQ8240456.1"/>
    </source>
</evidence>
<name>A0ABT1VVU1_9PROT</name>
<organism evidence="1 2">
    <name type="scientific">Rhizosaccharibacter radicis</name>
    <dbReference type="NCBI Taxonomy" id="2782605"/>
    <lineage>
        <taxon>Bacteria</taxon>
        <taxon>Pseudomonadati</taxon>
        <taxon>Pseudomonadota</taxon>
        <taxon>Alphaproteobacteria</taxon>
        <taxon>Acetobacterales</taxon>
        <taxon>Acetobacteraceae</taxon>
        <taxon>Rhizosaccharibacter</taxon>
    </lineage>
</organism>
<evidence type="ECO:0000313" key="2">
    <source>
        <dbReference type="Proteomes" id="UP001524547"/>
    </source>
</evidence>
<comment type="caution">
    <text evidence="1">The sequence shown here is derived from an EMBL/GenBank/DDBJ whole genome shotgun (WGS) entry which is preliminary data.</text>
</comment>
<protein>
    <submittedName>
        <fullName evidence="1">Uncharacterized protein</fullName>
    </submittedName>
</protein>
<gene>
    <name evidence="1" type="ORF">NFI88_06305</name>
</gene>